<dbReference type="AlphaFoldDB" id="A0A934IMX2"/>
<proteinExistence type="predicted"/>
<keyword evidence="3" id="KW-0969">Cilium</keyword>
<organism evidence="3 4">
    <name type="scientific">Acuticoccus mangrovi</name>
    <dbReference type="NCBI Taxonomy" id="2796142"/>
    <lineage>
        <taxon>Bacteria</taxon>
        <taxon>Pseudomonadati</taxon>
        <taxon>Pseudomonadota</taxon>
        <taxon>Alphaproteobacteria</taxon>
        <taxon>Hyphomicrobiales</taxon>
        <taxon>Amorphaceae</taxon>
        <taxon>Acuticoccus</taxon>
    </lineage>
</organism>
<keyword evidence="2" id="KW-1133">Transmembrane helix</keyword>
<keyword evidence="2" id="KW-0472">Membrane</keyword>
<keyword evidence="3" id="KW-0966">Cell projection</keyword>
<comment type="caution">
    <text evidence="3">The sequence shown here is derived from an EMBL/GenBank/DDBJ whole genome shotgun (WGS) entry which is preliminary data.</text>
</comment>
<feature type="coiled-coil region" evidence="1">
    <location>
        <begin position="309"/>
        <end position="336"/>
    </location>
</feature>
<evidence type="ECO:0000256" key="2">
    <source>
        <dbReference type="SAM" id="Phobius"/>
    </source>
</evidence>
<keyword evidence="1" id="KW-0175">Coiled coil</keyword>
<dbReference type="Proteomes" id="UP000609531">
    <property type="component" value="Unassembled WGS sequence"/>
</dbReference>
<accession>A0A934IMX2</accession>
<keyword evidence="3" id="KW-0282">Flagellum</keyword>
<feature type="transmembrane region" description="Helical" evidence="2">
    <location>
        <begin position="193"/>
        <end position="212"/>
    </location>
</feature>
<keyword evidence="2" id="KW-0812">Transmembrane</keyword>
<sequence>MARNRDPYRLTYPQVYLWRMVLFVILVAFLIFIQIVTVADAFMANPILNGLIIGVGLIGVLLAVVMVTRLFREVAWVNRYRSGAVARRQPRLLAPMATLMRDGVNDTVMSAVTMRSILDTVGTRLDEQRDILRYLIGLLVFLGLLGTFYGLLQTVSSVGATIQSLDVSSGDSAVIFQDLKAGLQAPLGGMGTAFSSSLFGLTGSLIVGFLDLQAGQAQNRFYTELEDWLSTLTDIVDDVEVAAGAAQATVELQRSVDRLADLLAETVENGAAANGGDRAQVKAMASLAEGIQAIVKNVRREQKVLIDWAEAQAAQNERVEELLIRLNRALEQDERA</sequence>
<gene>
    <name evidence="3" type="ORF">JCR33_01400</name>
</gene>
<feature type="transmembrane region" description="Helical" evidence="2">
    <location>
        <begin position="21"/>
        <end position="44"/>
    </location>
</feature>
<feature type="transmembrane region" description="Helical" evidence="2">
    <location>
        <begin position="50"/>
        <end position="71"/>
    </location>
</feature>
<evidence type="ECO:0000313" key="4">
    <source>
        <dbReference type="Proteomes" id="UP000609531"/>
    </source>
</evidence>
<feature type="transmembrane region" description="Helical" evidence="2">
    <location>
        <begin position="131"/>
        <end position="152"/>
    </location>
</feature>
<evidence type="ECO:0000313" key="3">
    <source>
        <dbReference type="EMBL" id="MBJ3774324.1"/>
    </source>
</evidence>
<reference evidence="3" key="1">
    <citation type="submission" date="2020-12" db="EMBL/GenBank/DDBJ databases">
        <title>Bacterial taxonomy.</title>
        <authorList>
            <person name="Pan X."/>
        </authorList>
    </citation>
    <scope>NUCLEOTIDE SEQUENCE</scope>
    <source>
        <strain evidence="3">B2012</strain>
    </source>
</reference>
<name>A0A934IMX2_9HYPH</name>
<dbReference type="RefSeq" id="WP_198880213.1">
    <property type="nucleotide sequence ID" value="NZ_JAEKJA010000001.1"/>
</dbReference>
<evidence type="ECO:0000256" key="1">
    <source>
        <dbReference type="SAM" id="Coils"/>
    </source>
</evidence>
<dbReference type="EMBL" id="JAEKJA010000001">
    <property type="protein sequence ID" value="MBJ3774324.1"/>
    <property type="molecule type" value="Genomic_DNA"/>
</dbReference>
<keyword evidence="4" id="KW-1185">Reference proteome</keyword>
<protein>
    <submittedName>
        <fullName evidence="3">Flagellar motor protein MotA</fullName>
    </submittedName>
</protein>